<dbReference type="Proteomes" id="UP000000233">
    <property type="component" value="Chromosome"/>
</dbReference>
<accession>A4VN67</accession>
<gene>
    <name evidence="1" type="ordered locus">PST_2768</name>
</gene>
<reference evidence="1 2" key="1">
    <citation type="journal article" date="2008" name="Proc. Natl. Acad. Sci. U.S.A.">
        <title>Nitrogen fixation island and rhizosphere competence traits in the genome of root-associated Pseudomonas stutzeri A1501.</title>
        <authorList>
            <person name="Yan Y."/>
            <person name="Yang J."/>
            <person name="Dou Y."/>
            <person name="Chen M."/>
            <person name="Ping S."/>
            <person name="Peng J."/>
            <person name="Lu W."/>
            <person name="Zhang W."/>
            <person name="Yao Z."/>
            <person name="Li H."/>
            <person name="Liu W."/>
            <person name="He S."/>
            <person name="Geng L."/>
            <person name="Zhang X."/>
            <person name="Yang F."/>
            <person name="Yu H."/>
            <person name="Zhan Y."/>
            <person name="Li D."/>
            <person name="Lin Z."/>
            <person name="Wang Y."/>
            <person name="Elmerich C."/>
            <person name="Lin M."/>
            <person name="Jin Q."/>
        </authorList>
    </citation>
    <scope>NUCLEOTIDE SEQUENCE [LARGE SCALE GENOMIC DNA]</scope>
    <source>
        <strain evidence="1 2">A1501</strain>
    </source>
</reference>
<keyword evidence="2" id="KW-1185">Reference proteome</keyword>
<dbReference type="HOGENOM" id="CLU_1502255_0_0_6"/>
<dbReference type="KEGG" id="psa:PST_2768"/>
<name>A4VN67_STUS1</name>
<organism evidence="1 2">
    <name type="scientific">Stutzerimonas stutzeri (strain A1501)</name>
    <name type="common">Pseudomonas stutzeri</name>
    <dbReference type="NCBI Taxonomy" id="379731"/>
    <lineage>
        <taxon>Bacteria</taxon>
        <taxon>Pseudomonadati</taxon>
        <taxon>Pseudomonadota</taxon>
        <taxon>Gammaproteobacteria</taxon>
        <taxon>Pseudomonadales</taxon>
        <taxon>Pseudomonadaceae</taxon>
        <taxon>Stutzerimonas</taxon>
    </lineage>
</organism>
<dbReference type="EMBL" id="CP000304">
    <property type="protein sequence ID" value="ABP80418.1"/>
    <property type="molecule type" value="Genomic_DNA"/>
</dbReference>
<evidence type="ECO:0000313" key="2">
    <source>
        <dbReference type="Proteomes" id="UP000000233"/>
    </source>
</evidence>
<evidence type="ECO:0000313" key="1">
    <source>
        <dbReference type="EMBL" id="ABP80418.1"/>
    </source>
</evidence>
<protein>
    <submittedName>
        <fullName evidence="1">Uncharacterized protein</fullName>
    </submittedName>
</protein>
<proteinExistence type="predicted"/>
<dbReference type="AlphaFoldDB" id="A4VN67"/>
<sequence>MRMVAFCILVWQLADLQAKKSRAGPGLQGFSLSSLNKARGVGQGRLGVLHVAERFANDLLGDACAFAALGGDAGRFANLTIAAAALVDGIANLAVGDTLAKTDVHRALPVEFVDGSDANQNENNCQRSFVGWPMTGTRTMCRRRDCHALRGPASVGVSWLRVGRGRKLPAFLNLPVARA</sequence>